<dbReference type="KEGG" id="rsq:Rsph17025_3841"/>
<evidence type="ECO:0000256" key="2">
    <source>
        <dbReference type="ARBA" id="ARBA00037999"/>
    </source>
</evidence>
<dbReference type="GO" id="GO:0030170">
    <property type="term" value="F:pyridoxal phosphate binding"/>
    <property type="evidence" value="ECO:0007669"/>
    <property type="project" value="TreeGrafter"/>
</dbReference>
<dbReference type="Pfam" id="PF01041">
    <property type="entry name" value="DegT_DnrJ_EryC1"/>
    <property type="match status" value="1"/>
</dbReference>
<organism evidence="4">
    <name type="scientific">Cereibacter sphaeroides (strain ATCC 17025 / ATH 2.4.3)</name>
    <name type="common">Rhodobacter sphaeroides</name>
    <dbReference type="NCBI Taxonomy" id="349102"/>
    <lineage>
        <taxon>Bacteria</taxon>
        <taxon>Pseudomonadati</taxon>
        <taxon>Pseudomonadota</taxon>
        <taxon>Alphaproteobacteria</taxon>
        <taxon>Rhodobacterales</taxon>
        <taxon>Paracoccaceae</taxon>
        <taxon>Cereibacter</taxon>
    </lineage>
</organism>
<evidence type="ECO:0000256" key="1">
    <source>
        <dbReference type="ARBA" id="ARBA00022898"/>
    </source>
</evidence>
<evidence type="ECO:0000256" key="3">
    <source>
        <dbReference type="RuleBase" id="RU004508"/>
    </source>
</evidence>
<dbReference type="Gene3D" id="3.40.640.10">
    <property type="entry name" value="Type I PLP-dependent aspartate aminotransferase-like (Major domain)"/>
    <property type="match status" value="1"/>
</dbReference>
<reference evidence="4" key="1">
    <citation type="submission" date="2007-04" db="EMBL/GenBank/DDBJ databases">
        <title>Complete sequence of plasmid pRSPA01 of Rhodobacter sphaeroides ATCC 17025.</title>
        <authorList>
            <consortium name="US DOE Joint Genome Institute"/>
            <person name="Copeland A."/>
            <person name="Lucas S."/>
            <person name="Lapidus A."/>
            <person name="Barry K."/>
            <person name="Detter J.C."/>
            <person name="Glavina del Rio T."/>
            <person name="Hammon N."/>
            <person name="Israni S."/>
            <person name="Dalin E."/>
            <person name="Tice H."/>
            <person name="Pitluck S."/>
            <person name="Chertkov O."/>
            <person name="Brettin T."/>
            <person name="Bruce D."/>
            <person name="Han C."/>
            <person name="Schmutz J."/>
            <person name="Larimer F."/>
            <person name="Land M."/>
            <person name="Hauser L."/>
            <person name="Kyrpides N."/>
            <person name="Kim E."/>
            <person name="Richardson P."/>
            <person name="Mackenzie C."/>
            <person name="Choudhary M."/>
            <person name="Donohue T.J."/>
            <person name="Kaplan S."/>
        </authorList>
    </citation>
    <scope>NUCLEOTIDE SEQUENCE [LARGE SCALE GENOMIC DNA]</scope>
    <source>
        <strain evidence="4">ATCC 17025</strain>
        <plasmid evidence="4">pRSPA01</plasmid>
    </source>
</reference>
<evidence type="ECO:0000313" key="4">
    <source>
        <dbReference type="EMBL" id="ABP72696.1"/>
    </source>
</evidence>
<dbReference type="HOGENOM" id="CLU_033332_1_1_5"/>
<dbReference type="AlphaFoldDB" id="A4WZ82"/>
<name>A4WZ82_CERS5</name>
<comment type="similarity">
    <text evidence="2 3">Belongs to the DegT/DnrJ/EryC1 family.</text>
</comment>
<dbReference type="InterPro" id="IPR000653">
    <property type="entry name" value="DegT/StrS_aminotransferase"/>
</dbReference>
<geneLocation type="plasmid" evidence="4">
    <name>pRSPA01</name>
</geneLocation>
<protein>
    <recommendedName>
        <fullName evidence="5">DegT/DnrJ/EryC1/StrS aminotransferase</fullName>
    </recommendedName>
</protein>
<dbReference type="InterPro" id="IPR015424">
    <property type="entry name" value="PyrdxlP-dep_Trfase"/>
</dbReference>
<dbReference type="GO" id="GO:0008483">
    <property type="term" value="F:transaminase activity"/>
    <property type="evidence" value="ECO:0007669"/>
    <property type="project" value="TreeGrafter"/>
</dbReference>
<dbReference type="EMBL" id="CP000662">
    <property type="protein sequence ID" value="ABP72696.1"/>
    <property type="molecule type" value="Genomic_DNA"/>
</dbReference>
<dbReference type="SUPFAM" id="SSF53383">
    <property type="entry name" value="PLP-dependent transferases"/>
    <property type="match status" value="1"/>
</dbReference>
<dbReference type="GO" id="GO:0000271">
    <property type="term" value="P:polysaccharide biosynthetic process"/>
    <property type="evidence" value="ECO:0007669"/>
    <property type="project" value="TreeGrafter"/>
</dbReference>
<gene>
    <name evidence="4" type="ordered locus">Rsph17025_3841</name>
</gene>
<dbReference type="PANTHER" id="PTHR30244:SF9">
    <property type="entry name" value="PROTEIN RV3402C"/>
    <property type="match status" value="1"/>
</dbReference>
<sequence>MDIAGKPVALLPGLKMTVATEGVVAPIADGPEKAYEVGREGAGDIFPGRHGQALERARWRQILTIDSESHQIEGRILLNVMCHYFGDLADTEQNDVQSGTPHMLNPRPVGAPSSDITERIPVAWPALPRTDLLVPYLRQIDEARIYTNHGPLVDRFETRLAERLGFRKREVIACSTGTMALVGAIRAARNLSGCRGRLCLLPAYTFVATAGAALSCGYDCHLVDIDRRTWAIEPAALRQHPRLSEVGLVLPVAPYGRMIDLQGWQDFHDETGIPVVIDAAACLDRLMEPGISLPKTIPLAVSLHATKSFGCGEGGLVLSRDTTLLEETYKVFNNGFLGSRDAQTVGLNGKMSEYTAAVALAELDGFDEKSAQWSRVAAAYATAGNAIGARLWTAPETSGCYALIEASSPPQAAMIGARLITAGVDIRNWYGAGLSEHPAYAQLSRDPLSVCADVAGCVIGLPCFTDLTKADIGRIVAMLAV</sequence>
<keyword evidence="4" id="KW-0614">Plasmid</keyword>
<evidence type="ECO:0008006" key="5">
    <source>
        <dbReference type="Google" id="ProtNLM"/>
    </source>
</evidence>
<proteinExistence type="inferred from homology"/>
<dbReference type="InterPro" id="IPR015421">
    <property type="entry name" value="PyrdxlP-dep_Trfase_major"/>
</dbReference>
<dbReference type="PANTHER" id="PTHR30244">
    <property type="entry name" value="TRANSAMINASE"/>
    <property type="match status" value="1"/>
</dbReference>
<dbReference type="BioCyc" id="RSPH349102:G1G8M-3961-MONOMER"/>
<keyword evidence="1 3" id="KW-0663">Pyridoxal phosphate</keyword>
<accession>A4WZ82</accession>